<name>F8PDA7_SERL9</name>
<protein>
    <submittedName>
        <fullName evidence="2">Uncharacterized protein</fullName>
    </submittedName>
</protein>
<dbReference type="AlphaFoldDB" id="F8PDA7"/>
<dbReference type="KEGG" id="sla:SERLADRAFT_443695"/>
<reference evidence="2" key="1">
    <citation type="submission" date="2011-04" db="EMBL/GenBank/DDBJ databases">
        <title>Evolution of plant cell wall degrading machinery underlies the functional diversity of forest fungi.</title>
        <authorList>
            <consortium name="US DOE Joint Genome Institute (JGI-PGF)"/>
            <person name="Eastwood D.C."/>
            <person name="Floudas D."/>
            <person name="Binder M."/>
            <person name="Majcherczyk A."/>
            <person name="Schneider P."/>
            <person name="Aerts A."/>
            <person name="Asiegbu F.O."/>
            <person name="Baker S.E."/>
            <person name="Barry K."/>
            <person name="Bendiksby M."/>
            <person name="Blumentritt M."/>
            <person name="Coutinho P.M."/>
            <person name="Cullen D."/>
            <person name="Cullen D."/>
            <person name="Gathman A."/>
            <person name="Goodell B."/>
            <person name="Henrissat B."/>
            <person name="Ihrmark K."/>
            <person name="Kauserud H."/>
            <person name="Kohler A."/>
            <person name="LaButti K."/>
            <person name="Lapidus A."/>
            <person name="Lavin J.L."/>
            <person name="Lee Y.-H."/>
            <person name="Lindquist E."/>
            <person name="Lilly W."/>
            <person name="Lucas S."/>
            <person name="Morin E."/>
            <person name="Murat C."/>
            <person name="Oguiza J.A."/>
            <person name="Park J."/>
            <person name="Pisabarro A.G."/>
            <person name="Riley R."/>
            <person name="Rosling A."/>
            <person name="Salamov A."/>
            <person name="Schmidt O."/>
            <person name="Schmutz J."/>
            <person name="Skrede I."/>
            <person name="Stenlid J."/>
            <person name="Wiebenga A."/>
            <person name="Xie X."/>
            <person name="Kues U."/>
            <person name="Hibbett D.S."/>
            <person name="Hoffmeister D."/>
            <person name="Hogberg N."/>
            <person name="Martin F."/>
            <person name="Grigoriev I.V."/>
            <person name="Watkinson S.C."/>
        </authorList>
    </citation>
    <scope>NUCLEOTIDE SEQUENCE</scope>
    <source>
        <strain evidence="2">S7.9</strain>
    </source>
</reference>
<accession>F8PDA7</accession>
<dbReference type="Proteomes" id="UP000008064">
    <property type="component" value="Unassembled WGS sequence"/>
</dbReference>
<dbReference type="GeneID" id="18815958"/>
<evidence type="ECO:0000313" key="2">
    <source>
        <dbReference type="EMBL" id="EGO18728.1"/>
    </source>
</evidence>
<proteinExistence type="predicted"/>
<organism>
    <name type="scientific">Serpula lacrymans var. lacrymans (strain S7.9)</name>
    <name type="common">Dry rot fungus</name>
    <dbReference type="NCBI Taxonomy" id="578457"/>
    <lineage>
        <taxon>Eukaryota</taxon>
        <taxon>Fungi</taxon>
        <taxon>Dikarya</taxon>
        <taxon>Basidiomycota</taxon>
        <taxon>Agaricomycotina</taxon>
        <taxon>Agaricomycetes</taxon>
        <taxon>Agaricomycetidae</taxon>
        <taxon>Boletales</taxon>
        <taxon>Coniophorineae</taxon>
        <taxon>Serpulaceae</taxon>
        <taxon>Serpula</taxon>
    </lineage>
</organism>
<gene>
    <name evidence="2" type="ORF">SERLADRAFT_443695</name>
</gene>
<dbReference type="HOGENOM" id="CLU_1696566_0_0_1"/>
<evidence type="ECO:0000256" key="1">
    <source>
        <dbReference type="SAM" id="MobiDB-lite"/>
    </source>
</evidence>
<dbReference type="RefSeq" id="XP_007324381.1">
    <property type="nucleotide sequence ID" value="XM_007324319.1"/>
</dbReference>
<sequence length="155" mass="17399">MDVFKTHDIYPDISSLSPTKLKLNIHANVMTTMPMMKHQPTHSVTSSGGGCDEAQPAPPSPPPSNIPDFDWGLFDNPTSAILDPLPEEWEVAAIAQVVQDHCDALSTWSAGTSHVTHKVLNKVRGFVEVCKETYPRTSLRMWFRVEFFQQELVFF</sequence>
<feature type="compositionally biased region" description="Pro residues" evidence="1">
    <location>
        <begin position="56"/>
        <end position="65"/>
    </location>
</feature>
<dbReference type="EMBL" id="GL945446">
    <property type="protein sequence ID" value="EGO18728.1"/>
    <property type="molecule type" value="Genomic_DNA"/>
</dbReference>
<feature type="region of interest" description="Disordered" evidence="1">
    <location>
        <begin position="38"/>
        <end position="67"/>
    </location>
</feature>